<name>A0AAN9XEP7_PSOTE</name>
<accession>A0AAN9XEP7</accession>
<keyword evidence="2" id="KW-1185">Reference proteome</keyword>
<organism evidence="1 2">
    <name type="scientific">Psophocarpus tetragonolobus</name>
    <name type="common">Winged bean</name>
    <name type="synonym">Dolichos tetragonolobus</name>
    <dbReference type="NCBI Taxonomy" id="3891"/>
    <lineage>
        <taxon>Eukaryota</taxon>
        <taxon>Viridiplantae</taxon>
        <taxon>Streptophyta</taxon>
        <taxon>Embryophyta</taxon>
        <taxon>Tracheophyta</taxon>
        <taxon>Spermatophyta</taxon>
        <taxon>Magnoliopsida</taxon>
        <taxon>eudicotyledons</taxon>
        <taxon>Gunneridae</taxon>
        <taxon>Pentapetalae</taxon>
        <taxon>rosids</taxon>
        <taxon>fabids</taxon>
        <taxon>Fabales</taxon>
        <taxon>Fabaceae</taxon>
        <taxon>Papilionoideae</taxon>
        <taxon>50 kb inversion clade</taxon>
        <taxon>NPAAA clade</taxon>
        <taxon>indigoferoid/millettioid clade</taxon>
        <taxon>Phaseoleae</taxon>
        <taxon>Psophocarpus</taxon>
    </lineage>
</organism>
<dbReference type="AlphaFoldDB" id="A0AAN9XEP7"/>
<gene>
    <name evidence="1" type="ORF">VNO78_25051</name>
</gene>
<protein>
    <submittedName>
        <fullName evidence="1">Uncharacterized protein</fullName>
    </submittedName>
</protein>
<comment type="caution">
    <text evidence="1">The sequence shown here is derived from an EMBL/GenBank/DDBJ whole genome shotgun (WGS) entry which is preliminary data.</text>
</comment>
<evidence type="ECO:0000313" key="2">
    <source>
        <dbReference type="Proteomes" id="UP001386955"/>
    </source>
</evidence>
<reference evidence="1 2" key="1">
    <citation type="submission" date="2024-01" db="EMBL/GenBank/DDBJ databases">
        <title>The genomes of 5 underutilized Papilionoideae crops provide insights into root nodulation and disease resistanc.</title>
        <authorList>
            <person name="Jiang F."/>
        </authorList>
    </citation>
    <scope>NUCLEOTIDE SEQUENCE [LARGE SCALE GENOMIC DNA]</scope>
    <source>
        <strain evidence="1">DUOXIRENSHENG_FW03</strain>
        <tissue evidence="1">Leaves</tissue>
    </source>
</reference>
<evidence type="ECO:0000313" key="1">
    <source>
        <dbReference type="EMBL" id="KAK7389758.1"/>
    </source>
</evidence>
<dbReference type="EMBL" id="JAYMYS010000006">
    <property type="protein sequence ID" value="KAK7389758.1"/>
    <property type="molecule type" value="Genomic_DNA"/>
</dbReference>
<sequence length="170" mass="19657">MGHQLKQEMQWSGRIHGLNLVQGLYFMRPRTCNSGKKYFEVLKGILFAFYAFASFIRFLRNTAIHTLTHSSKAPLPPFIVRAQLCLCLPIWHRYAKHKVTSHDTNTARVLLQSSLRSCNITSRLLHRTSASLHCTTVPHNYKAYDIVPCFLFQNASHAQPWFEDLRVVDL</sequence>
<dbReference type="Proteomes" id="UP001386955">
    <property type="component" value="Unassembled WGS sequence"/>
</dbReference>
<proteinExistence type="predicted"/>